<comment type="domain">
    <text evidence="12">The histidine box domains are involved in binding the catalytic metal ions.</text>
</comment>
<evidence type="ECO:0000256" key="10">
    <source>
        <dbReference type="ARBA" id="ARBA00023136"/>
    </source>
</evidence>
<proteinExistence type="inferred from homology"/>
<keyword evidence="7 12" id="KW-0560">Oxidoreductase</keyword>
<dbReference type="GO" id="GO:0006636">
    <property type="term" value="P:unsaturated fatty acid biosynthetic process"/>
    <property type="evidence" value="ECO:0007669"/>
    <property type="project" value="TreeGrafter"/>
</dbReference>
<evidence type="ECO:0000256" key="7">
    <source>
        <dbReference type="ARBA" id="ARBA00023002"/>
    </source>
</evidence>
<dbReference type="InterPro" id="IPR005804">
    <property type="entry name" value="FA_desaturase_dom"/>
</dbReference>
<evidence type="ECO:0000256" key="9">
    <source>
        <dbReference type="ARBA" id="ARBA00023098"/>
    </source>
</evidence>
<name>A0A8D8S4Y0_9HEMI</name>
<feature type="transmembrane region" description="Helical" evidence="14">
    <location>
        <begin position="201"/>
        <end position="223"/>
    </location>
</feature>
<evidence type="ECO:0000256" key="13">
    <source>
        <dbReference type="SAM" id="MobiDB-lite"/>
    </source>
</evidence>
<feature type="domain" description="Fatty acid desaturase" evidence="15">
    <location>
        <begin position="50"/>
        <end position="255"/>
    </location>
</feature>
<keyword evidence="10 14" id="KW-0472">Membrane</keyword>
<comment type="similarity">
    <text evidence="2 12">Belongs to the fatty acid desaturase type 1 family.</text>
</comment>
<dbReference type="InterPro" id="IPR015876">
    <property type="entry name" value="Acyl-CoA_DS"/>
</dbReference>
<evidence type="ECO:0000256" key="14">
    <source>
        <dbReference type="SAM" id="Phobius"/>
    </source>
</evidence>
<dbReference type="EMBL" id="HBUF01204446">
    <property type="protein sequence ID" value="CAG6663081.1"/>
    <property type="molecule type" value="Transcribed_RNA"/>
</dbReference>
<keyword evidence="8" id="KW-0408">Iron</keyword>
<evidence type="ECO:0000256" key="5">
    <source>
        <dbReference type="ARBA" id="ARBA00022832"/>
    </source>
</evidence>
<dbReference type="Pfam" id="PF00487">
    <property type="entry name" value="FA_desaturase"/>
    <property type="match status" value="1"/>
</dbReference>
<dbReference type="GO" id="GO:0005506">
    <property type="term" value="F:iron ion binding"/>
    <property type="evidence" value="ECO:0007669"/>
    <property type="project" value="TreeGrafter"/>
</dbReference>
<evidence type="ECO:0000256" key="11">
    <source>
        <dbReference type="ARBA" id="ARBA00023160"/>
    </source>
</evidence>
<feature type="transmembrane region" description="Helical" evidence="14">
    <location>
        <begin position="52"/>
        <end position="70"/>
    </location>
</feature>
<keyword evidence="4 12" id="KW-0812">Transmembrane</keyword>
<dbReference type="AlphaFoldDB" id="A0A8D8S4Y0"/>
<keyword evidence="9" id="KW-0443">Lipid metabolism</keyword>
<evidence type="ECO:0000256" key="8">
    <source>
        <dbReference type="ARBA" id="ARBA00023004"/>
    </source>
</evidence>
<accession>A0A8D8S4Y0</accession>
<evidence type="ECO:0000256" key="4">
    <source>
        <dbReference type="ARBA" id="ARBA00022692"/>
    </source>
</evidence>
<reference evidence="16" key="1">
    <citation type="submission" date="2021-05" db="EMBL/GenBank/DDBJ databases">
        <authorList>
            <person name="Alioto T."/>
            <person name="Alioto T."/>
            <person name="Gomez Garrido J."/>
        </authorList>
    </citation>
    <scope>NUCLEOTIDE SEQUENCE</scope>
</reference>
<dbReference type="CDD" id="cd03505">
    <property type="entry name" value="Delta9-FADS-like"/>
    <property type="match status" value="1"/>
</dbReference>
<dbReference type="PANTHER" id="PTHR11351">
    <property type="entry name" value="ACYL-COA DESATURASE"/>
    <property type="match status" value="1"/>
</dbReference>
<dbReference type="GO" id="GO:0004768">
    <property type="term" value="F:stearoyl-CoA 9-desaturase activity"/>
    <property type="evidence" value="ECO:0007669"/>
    <property type="project" value="TreeGrafter"/>
</dbReference>
<keyword evidence="3 12" id="KW-0444">Lipid biosynthesis</keyword>
<sequence>MDSLYKSCVWLATQARRDDLKWQNIALIVFSHTTAVWGLFKYGGQVKLATVLFAYVIGGIGGFGVTAGAHRLWTHRTYKAKWPLRVILLFCYSVAGQNSLFDWVRDHRVHHKFSDTDADPHNANRGFFFSHIGWLMCKKHPEVIAKGNQLDLSDLFADPLVRYYQKAFIYFRFFLCFIIPPCMATYLWGEDIIVSFITLSFIRYVLSLNFTFLVNSAAHLYGYKPYDTRIFPSQNKWVSLVAMGEGWHNYHHVFPWDYRAAEFGTYSLNITTLWLDLFARIGWAYDMKKPSEKMVRAHAVKYAGVEHPHEVNEEEAMELESEEDKMTAFDYIKNKPSVENANVEDKPIEQISNVETVVKSKSVEEDIHPTVQKRHIKNMNDIASNNNDSIEPISDSDRTTKNKSVEQMNGFESIINNKTGDFINSFHTMMKNNPAVEPMTGFDSLIMTGGILIKDKAA</sequence>
<evidence type="ECO:0000256" key="12">
    <source>
        <dbReference type="RuleBase" id="RU000581"/>
    </source>
</evidence>
<protein>
    <submittedName>
        <fullName evidence="16">Acyl-CoA Delta(11) desaturase</fullName>
    </submittedName>
</protein>
<keyword evidence="6 14" id="KW-1133">Transmembrane helix</keyword>
<evidence type="ECO:0000259" key="15">
    <source>
        <dbReference type="Pfam" id="PF00487"/>
    </source>
</evidence>
<feature type="transmembrane region" description="Helical" evidence="14">
    <location>
        <begin position="20"/>
        <end position="40"/>
    </location>
</feature>
<dbReference type="EMBL" id="HBUF01204447">
    <property type="protein sequence ID" value="CAG6663082.1"/>
    <property type="molecule type" value="Transcribed_RNA"/>
</dbReference>
<organism evidence="16">
    <name type="scientific">Cacopsylla melanoneura</name>
    <dbReference type="NCBI Taxonomy" id="428564"/>
    <lineage>
        <taxon>Eukaryota</taxon>
        <taxon>Metazoa</taxon>
        <taxon>Ecdysozoa</taxon>
        <taxon>Arthropoda</taxon>
        <taxon>Hexapoda</taxon>
        <taxon>Insecta</taxon>
        <taxon>Pterygota</taxon>
        <taxon>Neoptera</taxon>
        <taxon>Paraneoptera</taxon>
        <taxon>Hemiptera</taxon>
        <taxon>Sternorrhyncha</taxon>
        <taxon>Psylloidea</taxon>
        <taxon>Psyllidae</taxon>
        <taxon>Psyllinae</taxon>
        <taxon>Cacopsylla</taxon>
    </lineage>
</organism>
<dbReference type="GO" id="GO:0005789">
    <property type="term" value="C:endoplasmic reticulum membrane"/>
    <property type="evidence" value="ECO:0007669"/>
    <property type="project" value="TreeGrafter"/>
</dbReference>
<comment type="cofactor">
    <cofactor evidence="12">
        <name>Fe(2+)</name>
        <dbReference type="ChEBI" id="CHEBI:29033"/>
    </cofactor>
</comment>
<feature type="region of interest" description="Disordered" evidence="13">
    <location>
        <begin position="382"/>
        <end position="403"/>
    </location>
</feature>
<evidence type="ECO:0000256" key="6">
    <source>
        <dbReference type="ARBA" id="ARBA00022989"/>
    </source>
</evidence>
<evidence type="ECO:0000256" key="1">
    <source>
        <dbReference type="ARBA" id="ARBA00004141"/>
    </source>
</evidence>
<keyword evidence="5" id="KW-0276">Fatty acid metabolism</keyword>
<evidence type="ECO:0000256" key="2">
    <source>
        <dbReference type="ARBA" id="ARBA00009295"/>
    </source>
</evidence>
<evidence type="ECO:0000256" key="3">
    <source>
        <dbReference type="ARBA" id="ARBA00022516"/>
    </source>
</evidence>
<dbReference type="PANTHER" id="PTHR11351:SF21">
    <property type="entry name" value="GH07782P"/>
    <property type="match status" value="1"/>
</dbReference>
<comment type="subcellular location">
    <subcellularLocation>
        <location evidence="1">Membrane</location>
        <topology evidence="1">Multi-pass membrane protein</topology>
    </subcellularLocation>
</comment>
<feature type="transmembrane region" description="Helical" evidence="14">
    <location>
        <begin position="169"/>
        <end position="189"/>
    </location>
</feature>
<keyword evidence="11 12" id="KW-0275">Fatty acid biosynthesis</keyword>
<dbReference type="PRINTS" id="PR00075">
    <property type="entry name" value="FACDDSATRASE"/>
</dbReference>
<evidence type="ECO:0000313" key="16">
    <source>
        <dbReference type="EMBL" id="CAG6663081.1"/>
    </source>
</evidence>